<dbReference type="RefSeq" id="WP_107238587.1">
    <property type="nucleotide sequence ID" value="NZ_CP028169.1"/>
</dbReference>
<name>A0A722LBF5_SALER</name>
<accession>A0A722LBF5</accession>
<evidence type="ECO:0000313" key="1">
    <source>
        <dbReference type="EMBL" id="HAD8952273.1"/>
    </source>
</evidence>
<reference evidence="1" key="1">
    <citation type="journal article" date="2018" name="Genome Biol.">
        <title>SKESA: strategic k-mer extension for scrupulous assemblies.</title>
        <authorList>
            <person name="Souvorov A."/>
            <person name="Agarwala R."/>
            <person name="Lipman D.J."/>
        </authorList>
    </citation>
    <scope>NUCLEOTIDE SEQUENCE</scope>
    <source>
        <strain evidence="1">R17.5434</strain>
    </source>
</reference>
<sequence length="72" mass="8169">MKTSHLKPNQRVLITRKDGSRPPRLGTFLRRDGRMAVFYIDDFVGMRGADDKGITTISLNSKDFEVTAEGKR</sequence>
<gene>
    <name evidence="1" type="ORF">G1359_02640</name>
</gene>
<proteinExistence type="predicted"/>
<reference evidence="1" key="2">
    <citation type="submission" date="2019-01" db="EMBL/GenBank/DDBJ databases">
        <authorList>
            <consortium name="NCBI Pathogen Detection Project"/>
        </authorList>
    </citation>
    <scope>NUCLEOTIDE SEQUENCE</scope>
    <source>
        <strain evidence="1">R17.5434</strain>
    </source>
</reference>
<comment type="caution">
    <text evidence="1">The sequence shown here is derived from an EMBL/GenBank/DDBJ whole genome shotgun (WGS) entry which is preliminary data.</text>
</comment>
<protein>
    <submittedName>
        <fullName evidence="1">Uncharacterized protein</fullName>
    </submittedName>
</protein>
<dbReference type="EMBL" id="DAAQEJ010000001">
    <property type="protein sequence ID" value="HAD8952273.1"/>
    <property type="molecule type" value="Genomic_DNA"/>
</dbReference>
<organism evidence="1">
    <name type="scientific">Salmonella enterica</name>
    <name type="common">Salmonella choleraesuis</name>
    <dbReference type="NCBI Taxonomy" id="28901"/>
    <lineage>
        <taxon>Bacteria</taxon>
        <taxon>Pseudomonadati</taxon>
        <taxon>Pseudomonadota</taxon>
        <taxon>Gammaproteobacteria</taxon>
        <taxon>Enterobacterales</taxon>
        <taxon>Enterobacteriaceae</taxon>
        <taxon>Salmonella</taxon>
    </lineage>
</organism>
<dbReference type="AlphaFoldDB" id="A0A722LBF5"/>